<name>A0A914Y4E9_9BILA</name>
<proteinExistence type="predicted"/>
<dbReference type="WBParaSite" id="PSU_v2.g14316.t1">
    <property type="protein sequence ID" value="PSU_v2.g14316.t1"/>
    <property type="gene ID" value="PSU_v2.g14316"/>
</dbReference>
<protein>
    <submittedName>
        <fullName evidence="2">Uncharacterized protein</fullName>
    </submittedName>
</protein>
<reference evidence="2" key="1">
    <citation type="submission" date="2022-11" db="UniProtKB">
        <authorList>
            <consortium name="WormBaseParasite"/>
        </authorList>
    </citation>
    <scope>IDENTIFICATION</scope>
</reference>
<dbReference type="Proteomes" id="UP000887577">
    <property type="component" value="Unplaced"/>
</dbReference>
<sequence length="126" mass="13673">MPSSSLPILKKGINSQGDTKSISLRVAAYVFDKFGNVAVDSEILKAANAVCKSAKTEPIISVDFVPAAALVLRSNALNGEKIDYDLYSTLSTKDTINREKIYSTYANEGLLSIQCRSKTLQLHIFG</sequence>
<organism evidence="1 2">
    <name type="scientific">Panagrolaimus superbus</name>
    <dbReference type="NCBI Taxonomy" id="310955"/>
    <lineage>
        <taxon>Eukaryota</taxon>
        <taxon>Metazoa</taxon>
        <taxon>Ecdysozoa</taxon>
        <taxon>Nematoda</taxon>
        <taxon>Chromadorea</taxon>
        <taxon>Rhabditida</taxon>
        <taxon>Tylenchina</taxon>
        <taxon>Panagrolaimomorpha</taxon>
        <taxon>Panagrolaimoidea</taxon>
        <taxon>Panagrolaimidae</taxon>
        <taxon>Panagrolaimus</taxon>
    </lineage>
</organism>
<accession>A0A914Y4E9</accession>
<evidence type="ECO:0000313" key="1">
    <source>
        <dbReference type="Proteomes" id="UP000887577"/>
    </source>
</evidence>
<evidence type="ECO:0000313" key="2">
    <source>
        <dbReference type="WBParaSite" id="PSU_v2.g14316.t1"/>
    </source>
</evidence>
<keyword evidence="1" id="KW-1185">Reference proteome</keyword>
<dbReference type="AlphaFoldDB" id="A0A914Y4E9"/>